<organism evidence="2">
    <name type="scientific">Hirudo medicinalis</name>
    <name type="common">Medicinal leech</name>
    <dbReference type="NCBI Taxonomy" id="6421"/>
    <lineage>
        <taxon>Eukaryota</taxon>
        <taxon>Metazoa</taxon>
        <taxon>Spiralia</taxon>
        <taxon>Lophotrochozoa</taxon>
        <taxon>Annelida</taxon>
        <taxon>Clitellata</taxon>
        <taxon>Hirudinea</taxon>
        <taxon>Hirudinida</taxon>
        <taxon>Hirudiniformes</taxon>
        <taxon>Hirudinidae</taxon>
        <taxon>Hirudo</taxon>
    </lineage>
</organism>
<feature type="domain" description="PDZ" evidence="1">
    <location>
        <begin position="34"/>
        <end position="114"/>
    </location>
</feature>
<dbReference type="SUPFAM" id="SSF50156">
    <property type="entry name" value="PDZ domain-like"/>
    <property type="match status" value="1"/>
</dbReference>
<feature type="non-terminal residue" evidence="2">
    <location>
        <position position="1"/>
    </location>
</feature>
<dbReference type="SMART" id="SM00228">
    <property type="entry name" value="PDZ"/>
    <property type="match status" value="1"/>
</dbReference>
<evidence type="ECO:0000313" key="2">
    <source>
        <dbReference type="EMBL" id="ACF07997.1"/>
    </source>
</evidence>
<dbReference type="InterPro" id="IPR001478">
    <property type="entry name" value="PDZ"/>
</dbReference>
<dbReference type="Gene3D" id="2.30.42.10">
    <property type="match status" value="1"/>
</dbReference>
<dbReference type="EMBL" id="EU629212">
    <property type="protein sequence ID" value="ACF07997.1"/>
    <property type="molecule type" value="mRNA"/>
</dbReference>
<proteinExistence type="evidence at transcript level"/>
<dbReference type="PROSITE" id="PS50106">
    <property type="entry name" value="PDZ"/>
    <property type="match status" value="1"/>
</dbReference>
<sequence>EGIQRSIPRNSTLRTSGIESSKVRDEVVNFDTTTVKLEKGFLGVGFCIEGGRASPYGDKPILIKRVVRGDVPLRAGDELVSVNGKEVSSMTSAQVWSLLKSLPGGVMVLELRRKE</sequence>
<evidence type="ECO:0000259" key="1">
    <source>
        <dbReference type="PROSITE" id="PS50106"/>
    </source>
</evidence>
<dbReference type="PANTHER" id="PTHR11324">
    <property type="entry name" value="IL16-RELATED"/>
    <property type="match status" value="1"/>
</dbReference>
<dbReference type="InterPro" id="IPR036034">
    <property type="entry name" value="PDZ_sf"/>
</dbReference>
<dbReference type="AlphaFoldDB" id="B3V1Y1"/>
<name>B3V1Y1_HIRME</name>
<accession>B3V1Y1</accession>
<protein>
    <submittedName>
        <fullName evidence="2">Interleukin-16</fullName>
    </submittedName>
</protein>
<dbReference type="PANTHER" id="PTHR11324:SF16">
    <property type="entry name" value="PDZ DOMAIN-CONTAINING PROTEIN 2"/>
    <property type="match status" value="1"/>
</dbReference>
<reference evidence="2" key="1">
    <citation type="submission" date="2008-04" db="EMBL/GenBank/DDBJ databases">
        <title>A homolog of interleukin 16 active form contributes to microglia recruitment following leech nerve cord injury.</title>
        <authorList>
            <person name="Croq F."/>
            <person name="Vizioli J."/>
            <person name="Tuzova M."/>
            <person name="Tahtouh M."/>
            <person name="Sautiere P.-E."/>
            <person name="Salzet M."/>
            <person name="Cruikshank W.W."/>
            <person name="Pestel J."/>
            <person name="Lefebvre C."/>
        </authorList>
    </citation>
    <scope>NUCLEOTIDE SEQUENCE</scope>
</reference>
<dbReference type="Pfam" id="PF00595">
    <property type="entry name" value="PDZ"/>
    <property type="match status" value="1"/>
</dbReference>